<dbReference type="PANTHER" id="PTHR43701">
    <property type="entry name" value="MEMBRANE TRANSPORTER PROTEIN MJ0441-RELATED"/>
    <property type="match status" value="1"/>
</dbReference>
<keyword evidence="2 5" id="KW-0812">Transmembrane</keyword>
<dbReference type="AlphaFoldDB" id="X0TX46"/>
<feature type="transmembrane region" description="Helical" evidence="5">
    <location>
        <begin position="106"/>
        <end position="124"/>
    </location>
</feature>
<name>X0TX46_9ZZZZ</name>
<dbReference type="EMBL" id="BARS01008569">
    <property type="protein sequence ID" value="GAF80700.1"/>
    <property type="molecule type" value="Genomic_DNA"/>
</dbReference>
<comment type="subcellular location">
    <subcellularLocation>
        <location evidence="1">Membrane</location>
        <topology evidence="1">Multi-pass membrane protein</topology>
    </subcellularLocation>
</comment>
<accession>X0TX46</accession>
<sequence>MLGELSGVWWGLLALGFIGGVVSGSFGVGSGIIFIPALVLLFPMSQHSAQGTALAVMVPMALLGAFRYWHNPNIEVNMVLVGLLVAGSLGGVLIGTEIAANVQGHWLRKGFAVFMVVVAMRMFFMPAKTA</sequence>
<keyword evidence="4 5" id="KW-0472">Membrane</keyword>
<feature type="transmembrane region" description="Helical" evidence="5">
    <location>
        <begin position="76"/>
        <end position="94"/>
    </location>
</feature>
<keyword evidence="3 5" id="KW-1133">Transmembrane helix</keyword>
<evidence type="ECO:0000256" key="4">
    <source>
        <dbReference type="ARBA" id="ARBA00023136"/>
    </source>
</evidence>
<evidence type="ECO:0000256" key="2">
    <source>
        <dbReference type="ARBA" id="ARBA00022692"/>
    </source>
</evidence>
<proteinExistence type="predicted"/>
<reference evidence="6" key="1">
    <citation type="journal article" date="2014" name="Front. Microbiol.">
        <title>High frequency of phylogenetically diverse reductive dehalogenase-homologous genes in deep subseafloor sedimentary metagenomes.</title>
        <authorList>
            <person name="Kawai M."/>
            <person name="Futagami T."/>
            <person name="Toyoda A."/>
            <person name="Takaki Y."/>
            <person name="Nishi S."/>
            <person name="Hori S."/>
            <person name="Arai W."/>
            <person name="Tsubouchi T."/>
            <person name="Morono Y."/>
            <person name="Uchiyama I."/>
            <person name="Ito T."/>
            <person name="Fujiyama A."/>
            <person name="Inagaki F."/>
            <person name="Takami H."/>
        </authorList>
    </citation>
    <scope>NUCLEOTIDE SEQUENCE</scope>
    <source>
        <strain evidence="6">Expedition CK06-06</strain>
    </source>
</reference>
<dbReference type="InterPro" id="IPR051598">
    <property type="entry name" value="TSUP/Inactive_protease-like"/>
</dbReference>
<evidence type="ECO:0000256" key="3">
    <source>
        <dbReference type="ARBA" id="ARBA00022989"/>
    </source>
</evidence>
<feature type="transmembrane region" description="Helical" evidence="5">
    <location>
        <begin position="53"/>
        <end position="70"/>
    </location>
</feature>
<evidence type="ECO:0000256" key="1">
    <source>
        <dbReference type="ARBA" id="ARBA00004141"/>
    </source>
</evidence>
<protein>
    <recommendedName>
        <fullName evidence="7">Membrane transporter protein</fullName>
    </recommendedName>
</protein>
<gene>
    <name evidence="6" type="ORF">S01H1_16311</name>
</gene>
<comment type="caution">
    <text evidence="6">The sequence shown here is derived from an EMBL/GenBank/DDBJ whole genome shotgun (WGS) entry which is preliminary data.</text>
</comment>
<feature type="transmembrane region" description="Helical" evidence="5">
    <location>
        <begin position="12"/>
        <end position="41"/>
    </location>
</feature>
<dbReference type="GO" id="GO:0016020">
    <property type="term" value="C:membrane"/>
    <property type="evidence" value="ECO:0007669"/>
    <property type="project" value="UniProtKB-SubCell"/>
</dbReference>
<dbReference type="Pfam" id="PF01925">
    <property type="entry name" value="TauE"/>
    <property type="match status" value="1"/>
</dbReference>
<evidence type="ECO:0000256" key="5">
    <source>
        <dbReference type="SAM" id="Phobius"/>
    </source>
</evidence>
<organism evidence="6">
    <name type="scientific">marine sediment metagenome</name>
    <dbReference type="NCBI Taxonomy" id="412755"/>
    <lineage>
        <taxon>unclassified sequences</taxon>
        <taxon>metagenomes</taxon>
        <taxon>ecological metagenomes</taxon>
    </lineage>
</organism>
<evidence type="ECO:0000313" key="6">
    <source>
        <dbReference type="EMBL" id="GAF80700.1"/>
    </source>
</evidence>
<feature type="non-terminal residue" evidence="6">
    <location>
        <position position="130"/>
    </location>
</feature>
<evidence type="ECO:0008006" key="7">
    <source>
        <dbReference type="Google" id="ProtNLM"/>
    </source>
</evidence>
<dbReference type="PANTHER" id="PTHR43701:SF2">
    <property type="entry name" value="MEMBRANE TRANSPORTER PROTEIN YJNA-RELATED"/>
    <property type="match status" value="1"/>
</dbReference>
<dbReference type="InterPro" id="IPR002781">
    <property type="entry name" value="TM_pro_TauE-like"/>
</dbReference>